<protein>
    <submittedName>
        <fullName evidence="1">Uncharacterized protein</fullName>
    </submittedName>
</protein>
<evidence type="ECO:0000313" key="1">
    <source>
        <dbReference type="EMBL" id="KAK9759343.1"/>
    </source>
</evidence>
<dbReference type="Proteomes" id="UP001458880">
    <property type="component" value="Unassembled WGS sequence"/>
</dbReference>
<comment type="caution">
    <text evidence="1">The sequence shown here is derived from an EMBL/GenBank/DDBJ whole genome shotgun (WGS) entry which is preliminary data.</text>
</comment>
<dbReference type="EMBL" id="JASPKY010000001">
    <property type="protein sequence ID" value="KAK9759343.1"/>
    <property type="molecule type" value="Genomic_DNA"/>
</dbReference>
<dbReference type="AlphaFoldDB" id="A0AAW1NE26"/>
<evidence type="ECO:0000313" key="2">
    <source>
        <dbReference type="Proteomes" id="UP001458880"/>
    </source>
</evidence>
<accession>A0AAW1NE26</accession>
<organism evidence="1 2">
    <name type="scientific">Popillia japonica</name>
    <name type="common">Japanese beetle</name>
    <dbReference type="NCBI Taxonomy" id="7064"/>
    <lineage>
        <taxon>Eukaryota</taxon>
        <taxon>Metazoa</taxon>
        <taxon>Ecdysozoa</taxon>
        <taxon>Arthropoda</taxon>
        <taxon>Hexapoda</taxon>
        <taxon>Insecta</taxon>
        <taxon>Pterygota</taxon>
        <taxon>Neoptera</taxon>
        <taxon>Endopterygota</taxon>
        <taxon>Coleoptera</taxon>
        <taxon>Polyphaga</taxon>
        <taxon>Scarabaeiformia</taxon>
        <taxon>Scarabaeidae</taxon>
        <taxon>Rutelinae</taxon>
        <taxon>Popillia</taxon>
    </lineage>
</organism>
<sequence>MVVENISLKTVDREIKMYRPRVIWDIMLRLHSKGNLGHHAEAAQTEVKSQPLLRLFCRKFRNCIGR</sequence>
<gene>
    <name evidence="1" type="ORF">QE152_g116</name>
</gene>
<name>A0AAW1NE26_POPJA</name>
<reference evidence="1 2" key="1">
    <citation type="journal article" date="2024" name="BMC Genomics">
        <title>De novo assembly and annotation of Popillia japonica's genome with initial clues to its potential as an invasive pest.</title>
        <authorList>
            <person name="Cucini C."/>
            <person name="Boschi S."/>
            <person name="Funari R."/>
            <person name="Cardaioli E."/>
            <person name="Iannotti N."/>
            <person name="Marturano G."/>
            <person name="Paoli F."/>
            <person name="Bruttini M."/>
            <person name="Carapelli A."/>
            <person name="Frati F."/>
            <person name="Nardi F."/>
        </authorList>
    </citation>
    <scope>NUCLEOTIDE SEQUENCE [LARGE SCALE GENOMIC DNA]</scope>
    <source>
        <strain evidence="1">DMR45628</strain>
    </source>
</reference>
<keyword evidence="2" id="KW-1185">Reference proteome</keyword>
<proteinExistence type="predicted"/>